<organism evidence="1 2">
    <name type="scientific">Ruminococcus flavefaciens 007c</name>
    <dbReference type="NCBI Taxonomy" id="1341157"/>
    <lineage>
        <taxon>Bacteria</taxon>
        <taxon>Bacillati</taxon>
        <taxon>Bacillota</taxon>
        <taxon>Clostridia</taxon>
        <taxon>Eubacteriales</taxon>
        <taxon>Oscillospiraceae</taxon>
        <taxon>Ruminococcus</taxon>
    </lineage>
</organism>
<protein>
    <submittedName>
        <fullName evidence="1">Uncharacterized protein</fullName>
    </submittedName>
</protein>
<dbReference type="Proteomes" id="UP000019365">
    <property type="component" value="Unassembled WGS sequence"/>
</dbReference>
<name>W7UYF5_RUMFL</name>
<evidence type="ECO:0000313" key="1">
    <source>
        <dbReference type="EMBL" id="EWM53680.1"/>
    </source>
</evidence>
<accession>W7UYF5</accession>
<gene>
    <name evidence="1" type="ORF">RF007C_06360</name>
</gene>
<dbReference type="PATRIC" id="fig|1341157.4.peg.1705"/>
<sequence>MNPLNALKLKSLFERFIANHPKLPMFFKAAMGEVREGTIIEIKVISPENKTILSNIKICADDMSIVEELKEIR</sequence>
<dbReference type="eggNOG" id="ENOG5033FJQ">
    <property type="taxonomic scope" value="Bacteria"/>
</dbReference>
<reference evidence="1 2" key="1">
    <citation type="journal article" date="2014" name="PLoS ONE">
        <title>Rumen cellulosomics: divergent fiber-degrading strategies revealed by comparative genome-wide analysis of six ruminococcal strains.</title>
        <authorList>
            <person name="Dassa B."/>
            <person name="Borovok I."/>
            <person name="Ruimy-Israeli V."/>
            <person name="Lamed R."/>
            <person name="Flint H.J."/>
            <person name="Duncan S.H."/>
            <person name="Henrissat B."/>
            <person name="Coutinho P."/>
            <person name="Morrison M."/>
            <person name="Mosoni P."/>
            <person name="Yeoman C.J."/>
            <person name="White B.A."/>
            <person name="Bayer E.A."/>
        </authorList>
    </citation>
    <scope>NUCLEOTIDE SEQUENCE [LARGE SCALE GENOMIC DNA]</scope>
    <source>
        <strain evidence="1 2">007c</strain>
    </source>
</reference>
<keyword evidence="2" id="KW-1185">Reference proteome</keyword>
<comment type="caution">
    <text evidence="1">The sequence shown here is derived from an EMBL/GenBank/DDBJ whole genome shotgun (WGS) entry which is preliminary data.</text>
</comment>
<dbReference type="OrthoDB" id="1766780at2"/>
<dbReference type="EMBL" id="ATAX01000024">
    <property type="protein sequence ID" value="EWM53680.1"/>
    <property type="molecule type" value="Genomic_DNA"/>
</dbReference>
<dbReference type="RefSeq" id="WP_037299109.1">
    <property type="nucleotide sequence ID" value="NZ_ATAX01000024.1"/>
</dbReference>
<dbReference type="AlphaFoldDB" id="W7UYF5"/>
<evidence type="ECO:0000313" key="2">
    <source>
        <dbReference type="Proteomes" id="UP000019365"/>
    </source>
</evidence>
<proteinExistence type="predicted"/>